<name>A0A1X9LLL6_9MICO</name>
<proteinExistence type="predicted"/>
<dbReference type="STRING" id="1619308.B5808_12830"/>
<gene>
    <name evidence="1" type="ORF">B5808_12830</name>
</gene>
<evidence type="ECO:0000313" key="2">
    <source>
        <dbReference type="Proteomes" id="UP000192775"/>
    </source>
</evidence>
<sequence>MRTLDRLSLRLATWRWLPYATAAVLSLAALWIGFDLWHVDWTVPFWYSGDALAVASHFKTVIETGWFTYQPDLGAPYGQRYNDYPQADNLNFIAANLLRVFSGQFGVLMNVYFVLGFPLAALTAVWFLRRVGVSRTLSVALAVVYSLAPYHFIKGEGHLFLAQYFVVPLALGIVWRVATGRGLWRLRPTGSGPVRVLTLRNAATLGSFVLIATASSYYTVFVALLLAVAGVSRLWRTRRWRPFWGAAAAGGVLVVTMAINLLPDLLYRLQNGVNDAVLVRSPPEAELYSFKLAALLLPTPGHRFEPFATLRALYDAHYPLPSEQPVLGIIASAGLIALLVAALHLLLSAGRPGWRTTRSLARRLSILAGLALTAFLFATVGGFSTFLSFVDFPIRSWNRMAILLALLSLAAVGLLLDRLVRRAVLRRRAATRRSSARRWVVAVPLAVVLVVLATWDQIPAVDQSARAAAVASFDSDQRFAEDVEAAVPADCIVYQLPYIAFPESPPVNGMTDTDELRPFLHSDSVRWTAGGIKGRPEVDEVGSWSSLPVPELLQKLDGIDACGVVVDTAGYADRGADVLGQLQQTTGASPERSDDGRFVFLSLAGGPQQG</sequence>
<reference evidence="1 2" key="1">
    <citation type="submission" date="2017-04" db="EMBL/GenBank/DDBJ databases">
        <authorList>
            <person name="Afonso C.L."/>
            <person name="Miller P.J."/>
            <person name="Scott M.A."/>
            <person name="Spackman E."/>
            <person name="Goraichik I."/>
            <person name="Dimitrov K.M."/>
            <person name="Suarez D.L."/>
            <person name="Swayne D.E."/>
        </authorList>
    </citation>
    <scope>NUCLEOTIDE SEQUENCE [LARGE SCALE GENOMIC DNA]</scope>
    <source>
        <strain evidence="2">XA(T)</strain>
    </source>
</reference>
<keyword evidence="2" id="KW-1185">Reference proteome</keyword>
<dbReference type="AlphaFoldDB" id="A0A1X9LLL6"/>
<dbReference type="Proteomes" id="UP000192775">
    <property type="component" value="Chromosome"/>
</dbReference>
<protein>
    <submittedName>
        <fullName evidence="1">Uncharacterized protein</fullName>
    </submittedName>
</protein>
<accession>A0A1X9LLL6</accession>
<organism evidence="1 2">
    <name type="scientific">Cnuibacter physcomitrellae</name>
    <dbReference type="NCBI Taxonomy" id="1619308"/>
    <lineage>
        <taxon>Bacteria</taxon>
        <taxon>Bacillati</taxon>
        <taxon>Actinomycetota</taxon>
        <taxon>Actinomycetes</taxon>
        <taxon>Micrococcales</taxon>
        <taxon>Microbacteriaceae</taxon>
        <taxon>Cnuibacter</taxon>
    </lineage>
</organism>
<evidence type="ECO:0000313" key="1">
    <source>
        <dbReference type="EMBL" id="ARJ06007.1"/>
    </source>
</evidence>
<dbReference type="EMBL" id="CP020715">
    <property type="protein sequence ID" value="ARJ06007.1"/>
    <property type="molecule type" value="Genomic_DNA"/>
</dbReference>
<dbReference type="RefSeq" id="WP_085020145.1">
    <property type="nucleotide sequence ID" value="NZ_BMHD01000001.1"/>
</dbReference>
<dbReference type="KEGG" id="cphy:B5808_12830"/>